<dbReference type="Proteomes" id="UP001501447">
    <property type="component" value="Unassembled WGS sequence"/>
</dbReference>
<dbReference type="InterPro" id="IPR047703">
    <property type="entry name" value="SCO2322-like"/>
</dbReference>
<feature type="signal peptide" evidence="3">
    <location>
        <begin position="1"/>
        <end position="28"/>
    </location>
</feature>
<proteinExistence type="predicted"/>
<evidence type="ECO:0000256" key="3">
    <source>
        <dbReference type="SAM" id="SignalP"/>
    </source>
</evidence>
<comment type="caution">
    <text evidence="4">The sequence shown here is derived from an EMBL/GenBank/DDBJ whole genome shotgun (WGS) entry which is preliminary data.</text>
</comment>
<reference evidence="4 5" key="1">
    <citation type="journal article" date="2019" name="Int. J. Syst. Evol. Microbiol.">
        <title>The Global Catalogue of Microorganisms (GCM) 10K type strain sequencing project: providing services to taxonomists for standard genome sequencing and annotation.</title>
        <authorList>
            <consortium name="The Broad Institute Genomics Platform"/>
            <consortium name="The Broad Institute Genome Sequencing Center for Infectious Disease"/>
            <person name="Wu L."/>
            <person name="Ma J."/>
        </authorList>
    </citation>
    <scope>NUCLEOTIDE SEQUENCE [LARGE SCALE GENOMIC DNA]</scope>
    <source>
        <strain evidence="4 5">JCM 16373</strain>
    </source>
</reference>
<sequence>MRTTRRATTLSLAALALTLFLPLSPALAQPTALAQSTAPAQSTPLAPSAAAQSATASSATARSSTARTMAARSVKARPVAARPVTARTVATRTAVARSGYRYWSFWQRTERGSWAYATQGPAVLRPDDGETLGFRFALSGDSRDAEQPRGTTDFAAACAHTPEKSGSKRVAIRIDFGTRADAPEGEPKPPPGPRTECARVDDSASAADALAAVAAPLRYNSGSFLCAITRYPTQGCGEQARSGESGGKRNGAGNTTGGGKGGDGDQGQDGGTSGKGDAGDKSDGDPLSTGLGVTGGIAAVAVLGAAALWQARRRRR</sequence>
<evidence type="ECO:0000313" key="5">
    <source>
        <dbReference type="Proteomes" id="UP001501447"/>
    </source>
</evidence>
<keyword evidence="5" id="KW-1185">Reference proteome</keyword>
<gene>
    <name evidence="4" type="ORF">GCM10009863_05620</name>
</gene>
<keyword evidence="2" id="KW-0472">Membrane</keyword>
<keyword evidence="2" id="KW-1133">Transmembrane helix</keyword>
<name>A0ABN3PNW0_9ACTN</name>
<keyword evidence="3" id="KW-0732">Signal</keyword>
<feature type="transmembrane region" description="Helical" evidence="2">
    <location>
        <begin position="290"/>
        <end position="309"/>
    </location>
</feature>
<evidence type="ECO:0000256" key="1">
    <source>
        <dbReference type="SAM" id="MobiDB-lite"/>
    </source>
</evidence>
<protein>
    <recommendedName>
        <fullName evidence="6">Secreted protein</fullName>
    </recommendedName>
</protein>
<accession>A0ABN3PNW0</accession>
<feature type="region of interest" description="Disordered" evidence="1">
    <location>
        <begin position="38"/>
        <end position="78"/>
    </location>
</feature>
<organism evidence="4 5">
    <name type="scientific">Streptomyces axinellae</name>
    <dbReference type="NCBI Taxonomy" id="552788"/>
    <lineage>
        <taxon>Bacteria</taxon>
        <taxon>Bacillati</taxon>
        <taxon>Actinomycetota</taxon>
        <taxon>Actinomycetes</taxon>
        <taxon>Kitasatosporales</taxon>
        <taxon>Streptomycetaceae</taxon>
        <taxon>Streptomyces</taxon>
    </lineage>
</organism>
<dbReference type="NCBIfam" id="NF040672">
    <property type="entry name" value="SCO2322_fam"/>
    <property type="match status" value="1"/>
</dbReference>
<keyword evidence="2" id="KW-0812">Transmembrane</keyword>
<feature type="compositionally biased region" description="Basic and acidic residues" evidence="1">
    <location>
        <begin position="178"/>
        <end position="187"/>
    </location>
</feature>
<evidence type="ECO:0008006" key="6">
    <source>
        <dbReference type="Google" id="ProtNLM"/>
    </source>
</evidence>
<dbReference type="EMBL" id="BAAARJ010000002">
    <property type="protein sequence ID" value="GAA2595354.1"/>
    <property type="molecule type" value="Genomic_DNA"/>
</dbReference>
<feature type="region of interest" description="Disordered" evidence="1">
    <location>
        <begin position="235"/>
        <end position="290"/>
    </location>
</feature>
<feature type="chain" id="PRO_5047041668" description="Secreted protein" evidence="3">
    <location>
        <begin position="29"/>
        <end position="316"/>
    </location>
</feature>
<feature type="compositionally biased region" description="Gly residues" evidence="1">
    <location>
        <begin position="244"/>
        <end position="276"/>
    </location>
</feature>
<evidence type="ECO:0000313" key="4">
    <source>
        <dbReference type="EMBL" id="GAA2595354.1"/>
    </source>
</evidence>
<evidence type="ECO:0000256" key="2">
    <source>
        <dbReference type="SAM" id="Phobius"/>
    </source>
</evidence>
<feature type="region of interest" description="Disordered" evidence="1">
    <location>
        <begin position="178"/>
        <end position="201"/>
    </location>
</feature>